<evidence type="ECO:0000313" key="1">
    <source>
        <dbReference type="EMBL" id="EGG05705.1"/>
    </source>
</evidence>
<dbReference type="OrthoDB" id="10633784at2759"/>
<name>F4RPL4_MELLP</name>
<dbReference type="EMBL" id="GL883112">
    <property type="protein sequence ID" value="EGG05705.1"/>
    <property type="molecule type" value="Genomic_DNA"/>
</dbReference>
<reference evidence="2" key="1">
    <citation type="journal article" date="2011" name="Proc. Natl. Acad. Sci. U.S.A.">
        <title>Obligate biotrophy features unraveled by the genomic analysis of rust fungi.</title>
        <authorList>
            <person name="Duplessis S."/>
            <person name="Cuomo C.A."/>
            <person name="Lin Y.-C."/>
            <person name="Aerts A."/>
            <person name="Tisserant E."/>
            <person name="Veneault-Fourrey C."/>
            <person name="Joly D.L."/>
            <person name="Hacquard S."/>
            <person name="Amselem J."/>
            <person name="Cantarel B.L."/>
            <person name="Chiu R."/>
            <person name="Coutinho P.M."/>
            <person name="Feau N."/>
            <person name="Field M."/>
            <person name="Frey P."/>
            <person name="Gelhaye E."/>
            <person name="Goldberg J."/>
            <person name="Grabherr M.G."/>
            <person name="Kodira C.D."/>
            <person name="Kohler A."/>
            <person name="Kuees U."/>
            <person name="Lindquist E.A."/>
            <person name="Lucas S.M."/>
            <person name="Mago R."/>
            <person name="Mauceli E."/>
            <person name="Morin E."/>
            <person name="Murat C."/>
            <person name="Pangilinan J.L."/>
            <person name="Park R."/>
            <person name="Pearson M."/>
            <person name="Quesneville H."/>
            <person name="Rouhier N."/>
            <person name="Sakthikumar S."/>
            <person name="Salamov A.A."/>
            <person name="Schmutz J."/>
            <person name="Selles B."/>
            <person name="Shapiro H."/>
            <person name="Tanguay P."/>
            <person name="Tuskan G.A."/>
            <person name="Henrissat B."/>
            <person name="Van de Peer Y."/>
            <person name="Rouze P."/>
            <person name="Ellis J.G."/>
            <person name="Dodds P.N."/>
            <person name="Schein J.E."/>
            <person name="Zhong S."/>
            <person name="Hamelin R.C."/>
            <person name="Grigoriev I.V."/>
            <person name="Szabo L.J."/>
            <person name="Martin F."/>
        </authorList>
    </citation>
    <scope>NUCLEOTIDE SEQUENCE [LARGE SCALE GENOMIC DNA]</scope>
    <source>
        <strain evidence="2">98AG31 / pathotype 3-4-7</strain>
    </source>
</reference>
<dbReference type="Gene3D" id="3.80.10.10">
    <property type="entry name" value="Ribonuclease Inhibitor"/>
    <property type="match status" value="1"/>
</dbReference>
<dbReference type="Proteomes" id="UP000001072">
    <property type="component" value="Unassembled WGS sequence"/>
</dbReference>
<evidence type="ECO:0000313" key="2">
    <source>
        <dbReference type="Proteomes" id="UP000001072"/>
    </source>
</evidence>
<dbReference type="KEGG" id="mlr:MELLADRAFT_78042"/>
<dbReference type="RefSeq" id="XP_007411194.1">
    <property type="nucleotide sequence ID" value="XM_007411132.1"/>
</dbReference>
<dbReference type="AlphaFoldDB" id="F4RPL4"/>
<gene>
    <name evidence="1" type="ORF">MELLADRAFT_78042</name>
</gene>
<dbReference type="InterPro" id="IPR032675">
    <property type="entry name" value="LRR_dom_sf"/>
</dbReference>
<organism evidence="2">
    <name type="scientific">Melampsora larici-populina (strain 98AG31 / pathotype 3-4-7)</name>
    <name type="common">Poplar leaf rust fungus</name>
    <dbReference type="NCBI Taxonomy" id="747676"/>
    <lineage>
        <taxon>Eukaryota</taxon>
        <taxon>Fungi</taxon>
        <taxon>Dikarya</taxon>
        <taxon>Basidiomycota</taxon>
        <taxon>Pucciniomycotina</taxon>
        <taxon>Pucciniomycetes</taxon>
        <taxon>Pucciniales</taxon>
        <taxon>Melampsoraceae</taxon>
        <taxon>Melampsora</taxon>
    </lineage>
</organism>
<dbReference type="GeneID" id="18933046"/>
<dbReference type="SUPFAM" id="SSF52047">
    <property type="entry name" value="RNI-like"/>
    <property type="match status" value="1"/>
</dbReference>
<dbReference type="HOGENOM" id="CLU_038719_1_0_1"/>
<keyword evidence="2" id="KW-1185">Reference proteome</keyword>
<protein>
    <submittedName>
        <fullName evidence="1">Uncharacterized protein</fullName>
    </submittedName>
</protein>
<dbReference type="VEuPathDB" id="FungiDB:MELLADRAFT_78042"/>
<proteinExistence type="predicted"/>
<dbReference type="InParanoid" id="F4RPL4"/>
<sequence>MSVLNQASSKHHRPGIAIEAGSPELICKLQDLAKRIPQLRKTGDNFSLWERQLNVMLRNLTGTSDYFQQDLHKHDPKLNQAVFSLIFWSIDEELQQDFIIHGSAGDAFQFLANRFQSRSLAQCIINRTDFPEEILDNIVSMVHRQSTKEHTSIKERKMERQTRTRIQGLKFDIYVSHEGSPILNTFQNLAAVNRKFHRLCLTRLWQDITFPTSVPAPMSLWTDDLLLKHAALVKSVEFELEDQIDRQGSHQLSESERSLYDNTSLINDNEEDTRCGIGLLNIVKIFKVCSSIESVTVHLPMVGHDEWYSGLTVLLKSPFQLLPQLQHLRVLDDEHRVLSGDFIIDIIKILPSLTSLEINSFIFVQKQSEEESLGWNVAQLQKLRKLTLWYITCEDHTWSLRSWPERLTSLKLQCCGEITLGMVHELISGNTPFLTQLHLGLDEDDMAYFTVQFDLPALESLHVDSQSRIDLLSSFENCKSIEFLGYNGDIDDNIWDSMKNQLSRRTWPKLLVLDVRNLSVYLGEGKIGKEKMKEILMSFGIKVTIIQD</sequence>
<accession>F4RPL4</accession>